<evidence type="ECO:0000313" key="3">
    <source>
        <dbReference type="Proteomes" id="UP000152474"/>
    </source>
</evidence>
<feature type="transmembrane region" description="Helical" evidence="1">
    <location>
        <begin position="159"/>
        <end position="182"/>
    </location>
</feature>
<keyword evidence="1" id="KW-0472">Membrane</keyword>
<name>A0A075CYL3_9BETA</name>
<dbReference type="KEGG" id="vg:20098494"/>
<sequence>MSLPLSTSVAVPTSNTTMVSFAQAWGLYLSCLAGLGIAACLIFLALLIRFILNHKHYPNHGIVPIQCSLICGMVVFLYLIFIVDDANYFISTPLFGIASTWVTTCLVCHSYYLVAAPSVRNGGLYSFFFMFLVGGVIQLIFGIETVYLRTTVTGHELVYFALFSMSLTITLLIFGIIAACVTPYRTDDEYTGNGVGATILTIFALWVVFFALCLSGVFFDNWVQVYKMLIIFTSYIIFMCYSVTETFTILNWLEKQKDANSLTVKKVVEEVFKVDMPFTKPPIGNLMLPPPYDDHAPLLPA</sequence>
<feature type="transmembrane region" description="Helical" evidence="1">
    <location>
        <begin position="124"/>
        <end position="147"/>
    </location>
</feature>
<protein>
    <submittedName>
        <fullName evidence="2">Membrane protein EE26</fullName>
    </submittedName>
</protein>
<dbReference type="GeneID" id="20098494"/>
<keyword evidence="3" id="KW-1185">Reference proteome</keyword>
<organism evidence="2 3">
    <name type="scientific">Elephant endotheliotropic herpesvirus 5</name>
    <dbReference type="NCBI Taxonomy" id="768738"/>
    <lineage>
        <taxon>Viruses</taxon>
        <taxon>Duplodnaviria</taxon>
        <taxon>Heunggongvirae</taxon>
        <taxon>Peploviricota</taxon>
        <taxon>Herviviricetes</taxon>
        <taxon>Herpesvirales</taxon>
        <taxon>Orthoherpesviridae</taxon>
        <taxon>Betaherpesvirinae</taxon>
        <taxon>Proboscivirus</taxon>
    </lineage>
</organism>
<gene>
    <name evidence="2" type="primary">EE26</name>
</gene>
<accession>A0A075CYL3</accession>
<feature type="transmembrane region" description="Helical" evidence="1">
    <location>
        <begin position="225"/>
        <end position="253"/>
    </location>
</feature>
<feature type="transmembrane region" description="Helical" evidence="1">
    <location>
        <begin position="194"/>
        <end position="219"/>
    </location>
</feature>
<keyword evidence="1" id="KW-0812">Transmembrane</keyword>
<proteinExistence type="predicted"/>
<keyword evidence="1" id="KW-1133">Transmembrane helix</keyword>
<feature type="transmembrane region" description="Helical" evidence="1">
    <location>
        <begin position="88"/>
        <end position="112"/>
    </location>
</feature>
<dbReference type="Proteomes" id="UP000152474">
    <property type="component" value="Segment"/>
</dbReference>
<feature type="transmembrane region" description="Helical" evidence="1">
    <location>
        <begin position="62"/>
        <end position="82"/>
    </location>
</feature>
<evidence type="ECO:0000256" key="1">
    <source>
        <dbReference type="SAM" id="Phobius"/>
    </source>
</evidence>
<reference evidence="2 3" key="1">
    <citation type="submission" date="2013-11" db="EMBL/GenBank/DDBJ databases">
        <title>Genome sequence of elephant endotheliotropic herpesvirus 5.</title>
        <authorList>
            <person name="Wilkie G.S."/>
            <person name="Davison A.J."/>
            <person name="Denk D."/>
            <person name="Kerr K."/>
            <person name="Redrobe S."/>
            <person name="Steinbach F."/>
            <person name="Dastjerdi A."/>
        </authorList>
    </citation>
    <scope>NUCLEOTIDE SEQUENCE [LARGE SCALE GENOMIC DNA]</scope>
    <source>
        <strain evidence="2 3">Vijay</strain>
    </source>
</reference>
<evidence type="ECO:0000313" key="2">
    <source>
        <dbReference type="EMBL" id="AHC02792.1"/>
    </source>
</evidence>
<dbReference type="RefSeq" id="YP_009052047.1">
    <property type="nucleotide sequence ID" value="NC_024696.1"/>
</dbReference>
<dbReference type="EMBL" id="KF921519">
    <property type="protein sequence ID" value="AHC02792.1"/>
    <property type="molecule type" value="Genomic_DNA"/>
</dbReference>
<feature type="transmembrane region" description="Helical" evidence="1">
    <location>
        <begin position="25"/>
        <end position="50"/>
    </location>
</feature>
<dbReference type="OrthoDB" id="24632at10239"/>